<dbReference type="RefSeq" id="WP_408180735.1">
    <property type="nucleotide sequence ID" value="NZ_JAQQEZ010000037.1"/>
</dbReference>
<protein>
    <submittedName>
        <fullName evidence="1">Uncharacterized protein</fullName>
    </submittedName>
</protein>
<gene>
    <name evidence="1" type="ORF">PQR57_34895</name>
</gene>
<accession>A0ABW9B017</accession>
<dbReference type="Proteomes" id="UP001629230">
    <property type="component" value="Unassembled WGS sequence"/>
</dbReference>
<evidence type="ECO:0000313" key="1">
    <source>
        <dbReference type="EMBL" id="MFM0006162.1"/>
    </source>
</evidence>
<comment type="caution">
    <text evidence="1">The sequence shown here is derived from an EMBL/GenBank/DDBJ whole genome shotgun (WGS) entry which is preliminary data.</text>
</comment>
<evidence type="ECO:0000313" key="2">
    <source>
        <dbReference type="Proteomes" id="UP001629230"/>
    </source>
</evidence>
<sequence>MHVSLDEGLDALEIYFGSRGNRLGKLKNIDVKPVGKLDQFLRERVLSTRRSPAVPDRGLRVVERISPPRKEHAAARITIDRD</sequence>
<reference evidence="1 2" key="1">
    <citation type="journal article" date="2024" name="Chem. Sci.">
        <title>Discovery of megapolipeptins by genome mining of a Burkholderiales bacteria collection.</title>
        <authorList>
            <person name="Paulo B.S."/>
            <person name="Recchia M.J.J."/>
            <person name="Lee S."/>
            <person name="Fergusson C.H."/>
            <person name="Romanowski S.B."/>
            <person name="Hernandez A."/>
            <person name="Krull N."/>
            <person name="Liu D.Y."/>
            <person name="Cavanagh H."/>
            <person name="Bos A."/>
            <person name="Gray C.A."/>
            <person name="Murphy B.T."/>
            <person name="Linington R.G."/>
            <person name="Eustaquio A.S."/>
        </authorList>
    </citation>
    <scope>NUCLEOTIDE SEQUENCE [LARGE SCALE GENOMIC DNA]</scope>
    <source>
        <strain evidence="1 2">RL17-350-BIC-A</strain>
    </source>
</reference>
<proteinExistence type="predicted"/>
<name>A0ABW9B017_9BURK</name>
<keyword evidence="2" id="KW-1185">Reference proteome</keyword>
<dbReference type="EMBL" id="JAQQEZ010000037">
    <property type="protein sequence ID" value="MFM0006162.1"/>
    <property type="molecule type" value="Genomic_DNA"/>
</dbReference>
<organism evidence="1 2">
    <name type="scientific">Paraburkholderia dipogonis</name>
    <dbReference type="NCBI Taxonomy" id="1211383"/>
    <lineage>
        <taxon>Bacteria</taxon>
        <taxon>Pseudomonadati</taxon>
        <taxon>Pseudomonadota</taxon>
        <taxon>Betaproteobacteria</taxon>
        <taxon>Burkholderiales</taxon>
        <taxon>Burkholderiaceae</taxon>
        <taxon>Paraburkholderia</taxon>
    </lineage>
</organism>